<dbReference type="GO" id="GO:0004674">
    <property type="term" value="F:protein serine/threonine kinase activity"/>
    <property type="evidence" value="ECO:0007669"/>
    <property type="project" value="UniProtKB-UniRule"/>
</dbReference>
<keyword evidence="2 11" id="KW-0723">Serine/threonine-protein kinase</keyword>
<feature type="domain" description="Aminoglycoside phosphotransferase" evidence="12">
    <location>
        <begin position="30"/>
        <end position="259"/>
    </location>
</feature>
<dbReference type="RefSeq" id="WP_149567773.1">
    <property type="nucleotide sequence ID" value="NZ_CP035807.1"/>
</dbReference>
<dbReference type="PANTHER" id="PTHR39573">
    <property type="entry name" value="STRESS RESPONSE KINASE A"/>
    <property type="match status" value="1"/>
</dbReference>
<evidence type="ECO:0000256" key="1">
    <source>
        <dbReference type="ARBA" id="ARBA00022490"/>
    </source>
</evidence>
<evidence type="ECO:0000256" key="2">
    <source>
        <dbReference type="ARBA" id="ARBA00022527"/>
    </source>
</evidence>
<dbReference type="GO" id="GO:0106310">
    <property type="term" value="F:protein serine kinase activity"/>
    <property type="evidence" value="ECO:0007669"/>
    <property type="project" value="RHEA"/>
</dbReference>
<evidence type="ECO:0000256" key="5">
    <source>
        <dbReference type="ARBA" id="ARBA00022723"/>
    </source>
</evidence>
<feature type="binding site" evidence="11">
    <location>
        <position position="203"/>
    </location>
    <ligand>
        <name>Mg(2+)</name>
        <dbReference type="ChEBI" id="CHEBI:18420"/>
    </ligand>
</feature>
<dbReference type="GO" id="GO:0000287">
    <property type="term" value="F:magnesium ion binding"/>
    <property type="evidence" value="ECO:0007669"/>
    <property type="project" value="UniProtKB-UniRule"/>
</dbReference>
<keyword evidence="7 11" id="KW-0418">Kinase</keyword>
<sequence length="322" mass="37332">MNDFDDLTPDKILRCAEESLNKNFSGYLHPLPSYINRVYEIESSDGDRYIIKFYRPGRWSLDALIDEHDFILDCLEDEIPVVPPLELNGGGTISKEGEIYYAIFNKKSGRLIELNSDDDWVRLGAIVGRMHRVGALYDADNRVVIHPSQTTKNDIDFLIDNDFIPDPYKTDFIRLTDVLLDIITPLFDNVPLQRIHGDCHAGNILERPGEGLMLIDFDDMATGPIVNDLWLLLPGYYLDCPKEMELLIEGYNQFSHFNPKFLKLIEPLRAMRMIYFTSWCASQIDDYKFRHNFPDWGNPGFWEKEINDLEVQLSIILEEQKS</sequence>
<evidence type="ECO:0000256" key="4">
    <source>
        <dbReference type="ARBA" id="ARBA00022679"/>
    </source>
</evidence>
<evidence type="ECO:0000256" key="10">
    <source>
        <dbReference type="ARBA" id="ARBA00023016"/>
    </source>
</evidence>
<dbReference type="Gene3D" id="3.30.200.70">
    <property type="match status" value="1"/>
</dbReference>
<dbReference type="Gene3D" id="1.20.1270.170">
    <property type="match status" value="1"/>
</dbReference>
<evidence type="ECO:0000256" key="6">
    <source>
        <dbReference type="ARBA" id="ARBA00022741"/>
    </source>
</evidence>
<dbReference type="EC" id="2.7.11.1" evidence="11"/>
<dbReference type="OrthoDB" id="5392197at2"/>
<feature type="site" description="ATP" evidence="11">
    <location>
        <position position="33"/>
    </location>
</feature>
<gene>
    <name evidence="11" type="primary">srkA</name>
    <name evidence="13" type="ORF">EW093_07370</name>
</gene>
<protein>
    <recommendedName>
        <fullName evidence="11">Stress response kinase A</fullName>
        <ecNumber evidence="11">2.7.11.1</ecNumber>
    </recommendedName>
    <alternativeName>
        <fullName evidence="11">Serine/threonine-protein kinase SrkA</fullName>
    </alternativeName>
</protein>
<feature type="active site" evidence="11">
    <location>
        <position position="216"/>
    </location>
</feature>
<accession>A0A5C1QD16</accession>
<organism evidence="13 14">
    <name type="scientific">Thiospirochaeta perfilievii</name>
    <dbReference type="NCBI Taxonomy" id="252967"/>
    <lineage>
        <taxon>Bacteria</taxon>
        <taxon>Pseudomonadati</taxon>
        <taxon>Spirochaetota</taxon>
        <taxon>Spirochaetia</taxon>
        <taxon>Spirochaetales</taxon>
        <taxon>Spirochaetaceae</taxon>
        <taxon>Thiospirochaeta</taxon>
    </lineage>
</organism>
<reference evidence="13 14" key="2">
    <citation type="submission" date="2019-09" db="EMBL/GenBank/DDBJ databases">
        <title>Complete Genome Sequence and Methylome Analysis of free living Spirochaetas.</title>
        <authorList>
            <person name="Leshcheva N."/>
            <person name="Mikheeva N."/>
        </authorList>
    </citation>
    <scope>NUCLEOTIDE SEQUENCE [LARGE SCALE GENOMIC DNA]</scope>
    <source>
        <strain evidence="13 14">P</strain>
    </source>
</reference>
<keyword evidence="3 11" id="KW-0597">Phosphoprotein</keyword>
<dbReference type="Proteomes" id="UP000323824">
    <property type="component" value="Chromosome"/>
</dbReference>
<dbReference type="HAMAP" id="MF_01497">
    <property type="entry name" value="SrkA_kinase"/>
    <property type="match status" value="1"/>
</dbReference>
<comment type="subcellular location">
    <subcellularLocation>
        <location evidence="11">Cytoplasm</location>
    </subcellularLocation>
</comment>
<name>A0A5C1QD16_9SPIO</name>
<dbReference type="AlphaFoldDB" id="A0A5C1QD16"/>
<comment type="function">
    <text evidence="11">A protein kinase that phosphorylates Ser and Thr residues. Probably acts to suppress the effects of stress linked to accumulation of reactive oxygen species. Probably involved in the extracytoplasmic stress response.</text>
</comment>
<evidence type="ECO:0000256" key="3">
    <source>
        <dbReference type="ARBA" id="ARBA00022553"/>
    </source>
</evidence>
<proteinExistence type="inferred from homology"/>
<evidence type="ECO:0000256" key="7">
    <source>
        <dbReference type="ARBA" id="ARBA00022777"/>
    </source>
</evidence>
<comment type="cofactor">
    <cofactor evidence="11">
        <name>Mg(2+)</name>
        <dbReference type="ChEBI" id="CHEBI:18420"/>
    </cofactor>
</comment>
<dbReference type="InterPro" id="IPR032882">
    <property type="entry name" value="SrkA/RdoA"/>
</dbReference>
<evidence type="ECO:0000313" key="13">
    <source>
        <dbReference type="EMBL" id="QEN04526.1"/>
    </source>
</evidence>
<keyword evidence="1 11" id="KW-0963">Cytoplasm</keyword>
<keyword evidence="10 11" id="KW-0346">Stress response</keyword>
<dbReference type="SUPFAM" id="SSF56112">
    <property type="entry name" value="Protein kinase-like (PK-like)"/>
    <property type="match status" value="1"/>
</dbReference>
<keyword evidence="6 11" id="KW-0547">Nucleotide-binding</keyword>
<dbReference type="InterPro" id="IPR002575">
    <property type="entry name" value="Aminoglycoside_PTrfase"/>
</dbReference>
<evidence type="ECO:0000256" key="9">
    <source>
        <dbReference type="ARBA" id="ARBA00022842"/>
    </source>
</evidence>
<evidence type="ECO:0000256" key="8">
    <source>
        <dbReference type="ARBA" id="ARBA00022840"/>
    </source>
</evidence>
<evidence type="ECO:0000313" key="14">
    <source>
        <dbReference type="Proteomes" id="UP000323824"/>
    </source>
</evidence>
<comment type="catalytic activity">
    <reaction evidence="11">
        <text>L-seryl-[protein] + ATP = O-phospho-L-seryl-[protein] + ADP + H(+)</text>
        <dbReference type="Rhea" id="RHEA:17989"/>
        <dbReference type="Rhea" id="RHEA-COMP:9863"/>
        <dbReference type="Rhea" id="RHEA-COMP:11604"/>
        <dbReference type="ChEBI" id="CHEBI:15378"/>
        <dbReference type="ChEBI" id="CHEBI:29999"/>
        <dbReference type="ChEBI" id="CHEBI:30616"/>
        <dbReference type="ChEBI" id="CHEBI:83421"/>
        <dbReference type="ChEBI" id="CHEBI:456216"/>
        <dbReference type="EC" id="2.7.11.1"/>
    </reaction>
</comment>
<keyword evidence="8 11" id="KW-0067">ATP-binding</keyword>
<dbReference type="KEGG" id="sper:EW093_07370"/>
<comment type="similarity">
    <text evidence="11">Belongs to the SrkA/RdoA protein kinase family.</text>
</comment>
<dbReference type="EMBL" id="CP035807">
    <property type="protein sequence ID" value="QEN04526.1"/>
    <property type="molecule type" value="Genomic_DNA"/>
</dbReference>
<keyword evidence="9 11" id="KW-0460">Magnesium</keyword>
<dbReference type="Gene3D" id="1.10.510.10">
    <property type="entry name" value="Transferase(Phosphotransferase) domain 1"/>
    <property type="match status" value="1"/>
</dbReference>
<dbReference type="PANTHER" id="PTHR39573:SF1">
    <property type="entry name" value="STRESS RESPONSE KINASE A"/>
    <property type="match status" value="1"/>
</dbReference>
<dbReference type="InterPro" id="IPR011009">
    <property type="entry name" value="Kinase-like_dom_sf"/>
</dbReference>
<evidence type="ECO:0000259" key="12">
    <source>
        <dbReference type="Pfam" id="PF01636"/>
    </source>
</evidence>
<keyword evidence="14" id="KW-1185">Reference proteome</keyword>
<evidence type="ECO:0000256" key="11">
    <source>
        <dbReference type="HAMAP-Rule" id="MF_01497"/>
    </source>
</evidence>
<feature type="binding site" evidence="11">
    <location>
        <position position="216"/>
    </location>
    <ligand>
        <name>Mg(2+)</name>
        <dbReference type="ChEBI" id="CHEBI:18420"/>
    </ligand>
</feature>
<dbReference type="NCBIfam" id="NF008738">
    <property type="entry name" value="PRK11768.1"/>
    <property type="match status" value="1"/>
</dbReference>
<feature type="active site" description="Proton acceptor" evidence="11">
    <location>
        <position position="198"/>
    </location>
</feature>
<keyword evidence="4 11" id="KW-0808">Transferase</keyword>
<dbReference type="GO" id="GO:0005524">
    <property type="term" value="F:ATP binding"/>
    <property type="evidence" value="ECO:0007669"/>
    <property type="project" value="UniProtKB-UniRule"/>
</dbReference>
<keyword evidence="5 11" id="KW-0479">Metal-binding</keyword>
<dbReference type="Pfam" id="PF01636">
    <property type="entry name" value="APH"/>
    <property type="match status" value="1"/>
</dbReference>
<comment type="catalytic activity">
    <reaction evidence="11">
        <text>L-threonyl-[protein] + ATP = O-phospho-L-threonyl-[protein] + ADP + H(+)</text>
        <dbReference type="Rhea" id="RHEA:46608"/>
        <dbReference type="Rhea" id="RHEA-COMP:11060"/>
        <dbReference type="Rhea" id="RHEA-COMP:11605"/>
        <dbReference type="ChEBI" id="CHEBI:15378"/>
        <dbReference type="ChEBI" id="CHEBI:30013"/>
        <dbReference type="ChEBI" id="CHEBI:30616"/>
        <dbReference type="ChEBI" id="CHEBI:61977"/>
        <dbReference type="ChEBI" id="CHEBI:456216"/>
        <dbReference type="EC" id="2.7.11.1"/>
    </reaction>
</comment>
<reference evidence="13 14" key="1">
    <citation type="submission" date="2019-02" db="EMBL/GenBank/DDBJ databases">
        <authorList>
            <person name="Fomenkov A."/>
            <person name="Dubinina G."/>
            <person name="Grabovich M."/>
            <person name="Vincze T."/>
            <person name="Roberts R.J."/>
        </authorList>
    </citation>
    <scope>NUCLEOTIDE SEQUENCE [LARGE SCALE GENOMIC DNA]</scope>
    <source>
        <strain evidence="13 14">P</strain>
    </source>
</reference>
<comment type="subunit">
    <text evidence="11">Monomer.</text>
</comment>
<dbReference type="GO" id="GO:0005737">
    <property type="term" value="C:cytoplasm"/>
    <property type="evidence" value="ECO:0007669"/>
    <property type="project" value="UniProtKB-SubCell"/>
</dbReference>